<feature type="region of interest" description="Disordered" evidence="1">
    <location>
        <begin position="18"/>
        <end position="50"/>
    </location>
</feature>
<sequence length="50" mass="5760">MCGQVRKLLDFISPACPRTETEKSERREDSPKKQSKGCAMDTAEFRKRGR</sequence>
<reference evidence="2 3" key="1">
    <citation type="submission" date="2013-11" db="EMBL/GenBank/DDBJ databases">
        <title>Genome sequencing of Stegodyphus mimosarum.</title>
        <authorList>
            <person name="Bechsgaard J."/>
        </authorList>
    </citation>
    <scope>NUCLEOTIDE SEQUENCE [LARGE SCALE GENOMIC DNA]</scope>
</reference>
<protein>
    <submittedName>
        <fullName evidence="2">Uncharacterized protein</fullName>
    </submittedName>
</protein>
<evidence type="ECO:0000313" key="2">
    <source>
        <dbReference type="EMBL" id="KFM82163.1"/>
    </source>
</evidence>
<organism evidence="2 3">
    <name type="scientific">Stegodyphus mimosarum</name>
    <name type="common">African social velvet spider</name>
    <dbReference type="NCBI Taxonomy" id="407821"/>
    <lineage>
        <taxon>Eukaryota</taxon>
        <taxon>Metazoa</taxon>
        <taxon>Ecdysozoa</taxon>
        <taxon>Arthropoda</taxon>
        <taxon>Chelicerata</taxon>
        <taxon>Arachnida</taxon>
        <taxon>Araneae</taxon>
        <taxon>Araneomorphae</taxon>
        <taxon>Entelegynae</taxon>
        <taxon>Eresoidea</taxon>
        <taxon>Eresidae</taxon>
        <taxon>Stegodyphus</taxon>
    </lineage>
</organism>
<feature type="non-terminal residue" evidence="2">
    <location>
        <position position="50"/>
    </location>
</feature>
<accession>A0A087UXS4</accession>
<proteinExistence type="predicted"/>
<name>A0A087UXS4_STEMI</name>
<dbReference type="AlphaFoldDB" id="A0A087UXS4"/>
<feature type="compositionally biased region" description="Basic and acidic residues" evidence="1">
    <location>
        <begin position="19"/>
        <end position="32"/>
    </location>
</feature>
<evidence type="ECO:0000256" key="1">
    <source>
        <dbReference type="SAM" id="MobiDB-lite"/>
    </source>
</evidence>
<dbReference type="Proteomes" id="UP000054359">
    <property type="component" value="Unassembled WGS sequence"/>
</dbReference>
<gene>
    <name evidence="2" type="ORF">X975_23591</name>
</gene>
<dbReference type="EMBL" id="KK122185">
    <property type="protein sequence ID" value="KFM82163.1"/>
    <property type="molecule type" value="Genomic_DNA"/>
</dbReference>
<evidence type="ECO:0000313" key="3">
    <source>
        <dbReference type="Proteomes" id="UP000054359"/>
    </source>
</evidence>
<keyword evidence="3" id="KW-1185">Reference proteome</keyword>